<sequence length="192" mass="21719">MNEGHHTEQYNKLAAYRKELLRSNPGFYSRDQNNDGWQILTAVGVDANNGMYPIAFAIAEVENQEIWTWFLEYLIGDLKTVNDRSYAFITDKQKGLGNAIAYLFPGAEHRHCIRHLYNNFKTKHAGAHMAGEFEYQVTGGGTIGSKHAVDLGRHLCTCRRWQLSGIPCVHAICALRMRKIGKPVEYPIAPPL</sequence>
<protein>
    <recommendedName>
        <fullName evidence="5">SWIM-type domain-containing protein</fullName>
    </recommendedName>
</protein>
<evidence type="ECO:0000313" key="6">
    <source>
        <dbReference type="EMBL" id="KAK9912564.1"/>
    </source>
</evidence>
<keyword evidence="1" id="KW-0479">Metal-binding</keyword>
<evidence type="ECO:0000256" key="4">
    <source>
        <dbReference type="PROSITE-ProRule" id="PRU00325"/>
    </source>
</evidence>
<dbReference type="PANTHER" id="PTHR31973:SF199">
    <property type="entry name" value="SWIM-TYPE DOMAIN-CONTAINING PROTEIN"/>
    <property type="match status" value="1"/>
</dbReference>
<dbReference type="GO" id="GO:0008270">
    <property type="term" value="F:zinc ion binding"/>
    <property type="evidence" value="ECO:0007669"/>
    <property type="project" value="UniProtKB-KW"/>
</dbReference>
<comment type="caution">
    <text evidence="6">The sequence shown here is derived from an EMBL/GenBank/DDBJ whole genome shotgun (WGS) entry which is preliminary data.</text>
</comment>
<dbReference type="PROSITE" id="PS50966">
    <property type="entry name" value="ZF_SWIM"/>
    <property type="match status" value="1"/>
</dbReference>
<evidence type="ECO:0000256" key="1">
    <source>
        <dbReference type="ARBA" id="ARBA00022723"/>
    </source>
</evidence>
<dbReference type="AlphaFoldDB" id="A0AAW1VW29"/>
<dbReference type="InterPro" id="IPR007527">
    <property type="entry name" value="Znf_SWIM"/>
</dbReference>
<dbReference type="Proteomes" id="UP001457282">
    <property type="component" value="Unassembled WGS sequence"/>
</dbReference>
<dbReference type="PANTHER" id="PTHR31973">
    <property type="entry name" value="POLYPROTEIN, PUTATIVE-RELATED"/>
    <property type="match status" value="1"/>
</dbReference>
<evidence type="ECO:0000256" key="2">
    <source>
        <dbReference type="ARBA" id="ARBA00022771"/>
    </source>
</evidence>
<dbReference type="SMART" id="SM00575">
    <property type="entry name" value="ZnF_PMZ"/>
    <property type="match status" value="1"/>
</dbReference>
<proteinExistence type="predicted"/>
<evidence type="ECO:0000259" key="5">
    <source>
        <dbReference type="PROSITE" id="PS50966"/>
    </source>
</evidence>
<feature type="domain" description="SWIM-type" evidence="5">
    <location>
        <begin position="147"/>
        <end position="179"/>
    </location>
</feature>
<keyword evidence="2 4" id="KW-0863">Zinc-finger</keyword>
<dbReference type="InterPro" id="IPR018289">
    <property type="entry name" value="MULE_transposase_dom"/>
</dbReference>
<dbReference type="Pfam" id="PF04434">
    <property type="entry name" value="SWIM"/>
    <property type="match status" value="1"/>
</dbReference>
<evidence type="ECO:0000256" key="3">
    <source>
        <dbReference type="ARBA" id="ARBA00022833"/>
    </source>
</evidence>
<organism evidence="6 7">
    <name type="scientific">Rubus argutus</name>
    <name type="common">Southern blackberry</name>
    <dbReference type="NCBI Taxonomy" id="59490"/>
    <lineage>
        <taxon>Eukaryota</taxon>
        <taxon>Viridiplantae</taxon>
        <taxon>Streptophyta</taxon>
        <taxon>Embryophyta</taxon>
        <taxon>Tracheophyta</taxon>
        <taxon>Spermatophyta</taxon>
        <taxon>Magnoliopsida</taxon>
        <taxon>eudicotyledons</taxon>
        <taxon>Gunneridae</taxon>
        <taxon>Pentapetalae</taxon>
        <taxon>rosids</taxon>
        <taxon>fabids</taxon>
        <taxon>Rosales</taxon>
        <taxon>Rosaceae</taxon>
        <taxon>Rosoideae</taxon>
        <taxon>Rosoideae incertae sedis</taxon>
        <taxon>Rubus</taxon>
    </lineage>
</organism>
<gene>
    <name evidence="6" type="ORF">M0R45_036426</name>
</gene>
<reference evidence="6 7" key="1">
    <citation type="journal article" date="2023" name="G3 (Bethesda)">
        <title>A chromosome-length genome assembly and annotation of blackberry (Rubus argutus, cv. 'Hillquist').</title>
        <authorList>
            <person name="Bruna T."/>
            <person name="Aryal R."/>
            <person name="Dudchenko O."/>
            <person name="Sargent D.J."/>
            <person name="Mead D."/>
            <person name="Buti M."/>
            <person name="Cavallini A."/>
            <person name="Hytonen T."/>
            <person name="Andres J."/>
            <person name="Pham M."/>
            <person name="Weisz D."/>
            <person name="Mascagni F."/>
            <person name="Usai G."/>
            <person name="Natali L."/>
            <person name="Bassil N."/>
            <person name="Fernandez G.E."/>
            <person name="Lomsadze A."/>
            <person name="Armour M."/>
            <person name="Olukolu B."/>
            <person name="Poorten T."/>
            <person name="Britton C."/>
            <person name="Davik J."/>
            <person name="Ashrafi H."/>
            <person name="Aiden E.L."/>
            <person name="Borodovsky M."/>
            <person name="Worthington M."/>
        </authorList>
    </citation>
    <scope>NUCLEOTIDE SEQUENCE [LARGE SCALE GENOMIC DNA]</scope>
    <source>
        <strain evidence="6">PI 553951</strain>
    </source>
</reference>
<evidence type="ECO:0000313" key="7">
    <source>
        <dbReference type="Proteomes" id="UP001457282"/>
    </source>
</evidence>
<accession>A0AAW1VW29</accession>
<name>A0AAW1VW29_RUBAR</name>
<dbReference type="InterPro" id="IPR006564">
    <property type="entry name" value="Znf_PMZ"/>
</dbReference>
<dbReference type="EMBL" id="JBEDUW010000007">
    <property type="protein sequence ID" value="KAK9912564.1"/>
    <property type="molecule type" value="Genomic_DNA"/>
</dbReference>
<dbReference type="Pfam" id="PF10551">
    <property type="entry name" value="MULE"/>
    <property type="match status" value="1"/>
</dbReference>
<keyword evidence="3" id="KW-0862">Zinc</keyword>
<keyword evidence="7" id="KW-1185">Reference proteome</keyword>